<comment type="caution">
    <text evidence="1">The sequence shown here is derived from an EMBL/GenBank/DDBJ whole genome shotgun (WGS) entry which is preliminary data.</text>
</comment>
<reference evidence="1 2" key="1">
    <citation type="submission" date="2014-01" db="EMBL/GenBank/DDBJ databases">
        <title>Roseivivax halodurans JCM 10272 Genome Sequencing.</title>
        <authorList>
            <person name="Lai Q."/>
            <person name="Li G."/>
            <person name="Shao Z."/>
        </authorList>
    </citation>
    <scope>NUCLEOTIDE SEQUENCE [LARGE SCALE GENOMIC DNA]</scope>
    <source>
        <strain evidence="1 2">JCM 10272</strain>
    </source>
</reference>
<dbReference type="eggNOG" id="ENOG5030YV3">
    <property type="taxonomic scope" value="Bacteria"/>
</dbReference>
<dbReference type="InterPro" id="IPR008634">
    <property type="entry name" value="Gas-vesicle_GvpO"/>
</dbReference>
<dbReference type="EMBL" id="JALZ01000003">
    <property type="protein sequence ID" value="ETX15870.1"/>
    <property type="molecule type" value="Genomic_DNA"/>
</dbReference>
<name>X7EJ19_9RHOB</name>
<protein>
    <submittedName>
        <fullName evidence="1">Gas vesicle protein</fullName>
    </submittedName>
</protein>
<dbReference type="Proteomes" id="UP000022447">
    <property type="component" value="Unassembled WGS sequence"/>
</dbReference>
<accession>X7EJ19</accession>
<dbReference type="STRING" id="1449350.OCH239_11875"/>
<evidence type="ECO:0000313" key="1">
    <source>
        <dbReference type="EMBL" id="ETX15870.1"/>
    </source>
</evidence>
<keyword evidence="2" id="KW-1185">Reference proteome</keyword>
<gene>
    <name evidence="1" type="ORF">OCH239_11875</name>
</gene>
<evidence type="ECO:0000313" key="2">
    <source>
        <dbReference type="Proteomes" id="UP000022447"/>
    </source>
</evidence>
<proteinExistence type="predicted"/>
<organism evidence="1 2">
    <name type="scientific">Roseivivax halodurans JCM 10272</name>
    <dbReference type="NCBI Taxonomy" id="1449350"/>
    <lineage>
        <taxon>Bacteria</taxon>
        <taxon>Pseudomonadati</taxon>
        <taxon>Pseudomonadota</taxon>
        <taxon>Alphaproteobacteria</taxon>
        <taxon>Rhodobacterales</taxon>
        <taxon>Roseobacteraceae</taxon>
        <taxon>Roseivivax</taxon>
    </lineage>
</organism>
<dbReference type="GO" id="GO:0031412">
    <property type="term" value="P:gas vesicle organization"/>
    <property type="evidence" value="ECO:0007669"/>
    <property type="project" value="InterPro"/>
</dbReference>
<dbReference type="AlphaFoldDB" id="X7EJ19"/>
<dbReference type="OrthoDB" id="7872797at2"/>
<dbReference type="RefSeq" id="WP_037259417.1">
    <property type="nucleotide sequence ID" value="NZ_JALZ01000003.1"/>
</dbReference>
<dbReference type="Pfam" id="PF05800">
    <property type="entry name" value="GvpO"/>
    <property type="match status" value="1"/>
</dbReference>
<sequence length="102" mass="11094">MTDQPDQTVFHSAKGTRLTLGQAIARIRAAVPTITDAPVDAIRSCERLPDAGWRAIVEVIESAARMGDNDLLSAYEMELDATGELTGFHRTGRYHREAGGPE</sequence>